<dbReference type="OrthoDB" id="429932at2759"/>
<evidence type="ECO:0000313" key="5">
    <source>
        <dbReference type="Proteomes" id="UP000053259"/>
    </source>
</evidence>
<dbReference type="InterPro" id="IPR038973">
    <property type="entry name" value="MutL/Mlh/Pms-like"/>
</dbReference>
<organism evidence="4 5">
    <name type="scientific">Verruconis gallopava</name>
    <dbReference type="NCBI Taxonomy" id="253628"/>
    <lineage>
        <taxon>Eukaryota</taxon>
        <taxon>Fungi</taxon>
        <taxon>Dikarya</taxon>
        <taxon>Ascomycota</taxon>
        <taxon>Pezizomycotina</taxon>
        <taxon>Dothideomycetes</taxon>
        <taxon>Pleosporomycetidae</taxon>
        <taxon>Venturiales</taxon>
        <taxon>Sympoventuriaceae</taxon>
        <taxon>Verruconis</taxon>
    </lineage>
</organism>
<keyword evidence="5" id="KW-1185">Reference proteome</keyword>
<evidence type="ECO:0000259" key="3">
    <source>
        <dbReference type="SMART" id="SM00853"/>
    </source>
</evidence>
<dbReference type="GO" id="GO:0140664">
    <property type="term" value="F:ATP-dependent DNA damage sensor activity"/>
    <property type="evidence" value="ECO:0007669"/>
    <property type="project" value="InterPro"/>
</dbReference>
<dbReference type="RefSeq" id="XP_016215220.1">
    <property type="nucleotide sequence ID" value="XM_016357131.1"/>
</dbReference>
<dbReference type="InterPro" id="IPR042120">
    <property type="entry name" value="MutL_C_dimsub"/>
</dbReference>
<accession>A0A0D1XRN5</accession>
<dbReference type="STRING" id="253628.A0A0D1XRN5"/>
<dbReference type="Gene3D" id="3.30.1540.20">
    <property type="entry name" value="MutL, C-terminal domain, dimerisation subdomain"/>
    <property type="match status" value="1"/>
</dbReference>
<feature type="region of interest" description="Disordered" evidence="2">
    <location>
        <begin position="797"/>
        <end position="821"/>
    </location>
</feature>
<dbReference type="SMART" id="SM00853">
    <property type="entry name" value="MutL_C"/>
    <property type="match status" value="1"/>
</dbReference>
<comment type="similarity">
    <text evidence="1">Belongs to the DNA mismatch repair MutL/HexB family.</text>
</comment>
<reference evidence="4 5" key="1">
    <citation type="submission" date="2015-01" db="EMBL/GenBank/DDBJ databases">
        <title>The Genome Sequence of Ochroconis gallopava CBS43764.</title>
        <authorList>
            <consortium name="The Broad Institute Genomics Platform"/>
            <person name="Cuomo C."/>
            <person name="de Hoog S."/>
            <person name="Gorbushina A."/>
            <person name="Stielow B."/>
            <person name="Teixiera M."/>
            <person name="Abouelleil A."/>
            <person name="Chapman S.B."/>
            <person name="Priest M."/>
            <person name="Young S.K."/>
            <person name="Wortman J."/>
            <person name="Nusbaum C."/>
            <person name="Birren B."/>
        </authorList>
    </citation>
    <scope>NUCLEOTIDE SEQUENCE [LARGE SCALE GENOMIC DNA]</scope>
    <source>
        <strain evidence="4 5">CBS 43764</strain>
    </source>
</reference>
<dbReference type="InterPro" id="IPR037198">
    <property type="entry name" value="MutL_C_sf"/>
</dbReference>
<dbReference type="Proteomes" id="UP000053259">
    <property type="component" value="Unassembled WGS sequence"/>
</dbReference>
<evidence type="ECO:0000256" key="2">
    <source>
        <dbReference type="SAM" id="MobiDB-lite"/>
    </source>
</evidence>
<gene>
    <name evidence="4" type="ORF">PV09_03867</name>
</gene>
<name>A0A0D1XRN5_9PEZI</name>
<dbReference type="Pfam" id="PF13589">
    <property type="entry name" value="HATPase_c_3"/>
    <property type="match status" value="1"/>
</dbReference>
<dbReference type="AlphaFoldDB" id="A0A0D1XRN5"/>
<feature type="domain" description="MutL C-terminal dimerisation" evidence="3">
    <location>
        <begin position="690"/>
        <end position="903"/>
    </location>
</feature>
<dbReference type="GO" id="GO:0032300">
    <property type="term" value="C:mismatch repair complex"/>
    <property type="evidence" value="ECO:0007669"/>
    <property type="project" value="InterPro"/>
</dbReference>
<dbReference type="Gene3D" id="3.30.565.10">
    <property type="entry name" value="Histidine kinase-like ATPase, C-terminal domain"/>
    <property type="match status" value="1"/>
</dbReference>
<proteinExistence type="inferred from homology"/>
<dbReference type="GeneID" id="27311840"/>
<dbReference type="EMBL" id="KN847538">
    <property type="protein sequence ID" value="KIW05351.1"/>
    <property type="molecule type" value="Genomic_DNA"/>
</dbReference>
<protein>
    <recommendedName>
        <fullName evidence="3">MutL C-terminal dimerisation domain-containing protein</fullName>
    </recommendedName>
</protein>
<feature type="compositionally biased region" description="Acidic residues" evidence="2">
    <location>
        <begin position="800"/>
        <end position="819"/>
    </location>
</feature>
<dbReference type="InterPro" id="IPR014790">
    <property type="entry name" value="MutL_C"/>
</dbReference>
<dbReference type="GO" id="GO:0006298">
    <property type="term" value="P:mismatch repair"/>
    <property type="evidence" value="ECO:0007669"/>
    <property type="project" value="InterPro"/>
</dbReference>
<dbReference type="InParanoid" id="A0A0D1XRN5"/>
<feature type="region of interest" description="Disordered" evidence="2">
    <location>
        <begin position="1"/>
        <end position="25"/>
    </location>
</feature>
<dbReference type="SUPFAM" id="SSF55874">
    <property type="entry name" value="ATPase domain of HSP90 chaperone/DNA topoisomerase II/histidine kinase"/>
    <property type="match status" value="1"/>
</dbReference>
<dbReference type="FunCoup" id="A0A0D1XRN5">
    <property type="interactions" value="456"/>
</dbReference>
<dbReference type="PANTHER" id="PTHR10073">
    <property type="entry name" value="DNA MISMATCH REPAIR PROTEIN MLH, PMS, MUTL"/>
    <property type="match status" value="1"/>
</dbReference>
<dbReference type="GO" id="GO:0016887">
    <property type="term" value="F:ATP hydrolysis activity"/>
    <property type="evidence" value="ECO:0007669"/>
    <property type="project" value="InterPro"/>
</dbReference>
<feature type="compositionally biased region" description="Basic and acidic residues" evidence="2">
    <location>
        <begin position="541"/>
        <end position="551"/>
    </location>
</feature>
<feature type="region of interest" description="Disordered" evidence="2">
    <location>
        <begin position="492"/>
        <end position="552"/>
    </location>
</feature>
<dbReference type="PANTHER" id="PTHR10073:SF47">
    <property type="entry name" value="DNA MISMATCH REPAIR PROTEIN MLH3"/>
    <property type="match status" value="1"/>
</dbReference>
<dbReference type="SUPFAM" id="SSF118116">
    <property type="entry name" value="DNA mismatch repair protein MutL"/>
    <property type="match status" value="2"/>
</dbReference>
<evidence type="ECO:0000256" key="1">
    <source>
        <dbReference type="ARBA" id="ARBA00006082"/>
    </source>
</evidence>
<dbReference type="GO" id="GO:0005524">
    <property type="term" value="F:ATP binding"/>
    <property type="evidence" value="ECO:0007669"/>
    <property type="project" value="InterPro"/>
</dbReference>
<dbReference type="VEuPathDB" id="FungiDB:PV09_03867"/>
<dbReference type="HOGENOM" id="CLU_005415_0_0_1"/>
<sequence>MEERAWGKLSKNAPPPAPGSEPSLRPLPATVVARIKSSATISSLAGVVLGLLQNSLDAGSTKISVDVDFTRGNCTVEDNGYGIAPSEFAENGGLCKLYCTSKYGDSRPSASTTYGAYGTFLASLGALCLLTVTARHCKYYSTNSLIIHQSKVISRLMPAPASHQLDSRDHGARVTVRDLFGNMPVRVKQRALLAQQQGEMDKLWDELKSGITALLVAFAAPISLHMRDTTSGKQFAIKNAESNGGSGKMASTITPLLPPKHKHIVFLLRQTCRLPSNTAGAWVPVSASSRSVTIKGMINLCPCPSKANQYLSLGIHPLLKSQHNILYEHINRLFTRSRFGAIEAEQPSDTERERRKSGARFNDEGVSRRVVSCEKGVERWPMFVLTIEEKNGRAGRSEDEVLGSGAGLERVLKVLDALVGRWLEAHHFKPSGQEKKARGGTDAMNEVSVTDDENVRSVSGLYNRAIQDARATQHTTPYTGVSTVNALSRIKSSKGESLGKRPASTSSTEASANRKKPLISVEAIPSDWSRRPCPSRSTQARTEHGESRSFADDDTQLTMLASKVADEHQDGAVEWVDPFTRERHMLNAQTGMPMPTHQNVDSTRRGRRISLPSRECRPPAGSETTPLPFIDSLLERWQNPVFRPREQPIVRASFDATHSHGAIEIDSAFEEVSRLNGHKISRAALKDAEILAQVDEKFILVKLNELDEERSLLVAIDQHAADERVKIEQLLQDLCSPPDGLDRHFSSQQGLRSAVKTSMLGKPLKFYVPAREGELFRRYMRHFADWGILFDVESLGTDNDNGDDDDDNNNNDDDDDDGGSQECVIVHSLPPVIAERCRIDPRLLISLLRSESWRLAEDGTTYNGTSLESGQAWFKRLAQCPRELLDLANSRACRSAIMFNDGLSRERCAALVADLAECAFPFMCAHGRPSMVPLIEIGTARAGDAGAMGGENEEEDYAAAFGRWRRQEHQ</sequence>
<evidence type="ECO:0000313" key="4">
    <source>
        <dbReference type="EMBL" id="KIW05351.1"/>
    </source>
</evidence>
<dbReference type="InterPro" id="IPR036890">
    <property type="entry name" value="HATPase_C_sf"/>
</dbReference>